<reference evidence="4" key="1">
    <citation type="journal article" date="2004" name="Environ. Microbiol.">
        <title>The genome of Desulfotalea psychrophila, a sulfate-reducing bacterium from permanently cold Arctic sediments.</title>
        <authorList>
            <person name="Rabus R."/>
            <person name="Ruepp A."/>
            <person name="Frickey T."/>
            <person name="Rattei T."/>
            <person name="Fartmann B."/>
            <person name="Stark M."/>
            <person name="Bauer M."/>
            <person name="Zibat A."/>
            <person name="Lombardot T."/>
            <person name="Becker I."/>
            <person name="Amann J."/>
            <person name="Gellner K."/>
            <person name="Teeling H."/>
            <person name="Leuschner W.D."/>
            <person name="Gloeckner F.-O."/>
            <person name="Lupas A.N."/>
            <person name="Amann R."/>
            <person name="Klenk H.-P."/>
        </authorList>
    </citation>
    <scope>NUCLEOTIDE SEQUENCE [LARGE SCALE GENOMIC DNA]</scope>
    <source>
        <strain evidence="4">DSM 12343 / LSv54</strain>
    </source>
</reference>
<dbReference type="Pfam" id="PF02625">
    <property type="entry name" value="XdhC_CoxI"/>
    <property type="match status" value="1"/>
</dbReference>
<feature type="domain" description="XdhC- CoxI" evidence="1">
    <location>
        <begin position="12"/>
        <end position="71"/>
    </location>
</feature>
<dbReference type="PANTHER" id="PTHR30388:SF6">
    <property type="entry name" value="XANTHINE DEHYDROGENASE SUBUNIT A-RELATED"/>
    <property type="match status" value="1"/>
</dbReference>
<dbReference type="OrthoDB" id="9815497at2"/>
<dbReference type="KEGG" id="dps:DP0263"/>
<dbReference type="Pfam" id="PF13478">
    <property type="entry name" value="XdhC_C"/>
    <property type="match status" value="1"/>
</dbReference>
<accession>Q6ARN3</accession>
<dbReference type="RefSeq" id="WP_011187508.1">
    <property type="nucleotide sequence ID" value="NC_006138.1"/>
</dbReference>
<name>Q6ARN3_DESPS</name>
<dbReference type="EMBL" id="CR522870">
    <property type="protein sequence ID" value="CAG34992.1"/>
    <property type="molecule type" value="Genomic_DNA"/>
</dbReference>
<dbReference type="InterPro" id="IPR052698">
    <property type="entry name" value="MoCofactor_Util/Proc"/>
</dbReference>
<evidence type="ECO:0000313" key="4">
    <source>
        <dbReference type="Proteomes" id="UP000000602"/>
    </source>
</evidence>
<dbReference type="Gene3D" id="3.40.50.720">
    <property type="entry name" value="NAD(P)-binding Rossmann-like Domain"/>
    <property type="match status" value="1"/>
</dbReference>
<protein>
    <recommendedName>
        <fullName evidence="5">Xanthine dehydrogenase accessory factor</fullName>
    </recommendedName>
</protein>
<dbReference type="Proteomes" id="UP000000602">
    <property type="component" value="Chromosome"/>
</dbReference>
<evidence type="ECO:0000259" key="2">
    <source>
        <dbReference type="Pfam" id="PF13478"/>
    </source>
</evidence>
<evidence type="ECO:0000313" key="3">
    <source>
        <dbReference type="EMBL" id="CAG34992.1"/>
    </source>
</evidence>
<evidence type="ECO:0008006" key="5">
    <source>
        <dbReference type="Google" id="ProtNLM"/>
    </source>
</evidence>
<organism evidence="3 4">
    <name type="scientific">Desulfotalea psychrophila (strain LSv54 / DSM 12343)</name>
    <dbReference type="NCBI Taxonomy" id="177439"/>
    <lineage>
        <taxon>Bacteria</taxon>
        <taxon>Pseudomonadati</taxon>
        <taxon>Thermodesulfobacteriota</taxon>
        <taxon>Desulfobulbia</taxon>
        <taxon>Desulfobulbales</taxon>
        <taxon>Desulfocapsaceae</taxon>
        <taxon>Desulfotalea</taxon>
    </lineage>
</organism>
<feature type="domain" description="XdhC Rossmann" evidence="2">
    <location>
        <begin position="186"/>
        <end position="329"/>
    </location>
</feature>
<dbReference type="STRING" id="177439.DP0263"/>
<dbReference type="InterPro" id="IPR027051">
    <property type="entry name" value="XdhC_Rossmann_dom"/>
</dbReference>
<dbReference type="AlphaFoldDB" id="Q6ARN3"/>
<dbReference type="eggNOG" id="COG1975">
    <property type="taxonomic scope" value="Bacteria"/>
</dbReference>
<gene>
    <name evidence="3" type="ordered locus">DP0263</name>
</gene>
<dbReference type="PANTHER" id="PTHR30388">
    <property type="entry name" value="ALDEHYDE OXIDOREDUCTASE MOLYBDENUM COFACTOR ASSEMBLY PROTEIN"/>
    <property type="match status" value="1"/>
</dbReference>
<evidence type="ECO:0000259" key="1">
    <source>
        <dbReference type="Pfam" id="PF02625"/>
    </source>
</evidence>
<keyword evidence="4" id="KW-1185">Reference proteome</keyword>
<dbReference type="NCBIfam" id="NF045664">
    <property type="entry name" value="XdhC_rel_AOR"/>
    <property type="match status" value="1"/>
</dbReference>
<dbReference type="HOGENOM" id="CLU_041115_4_1_7"/>
<dbReference type="InterPro" id="IPR003777">
    <property type="entry name" value="XdhC_CoxI"/>
</dbReference>
<sequence>MKAFVRSLCELIEQGEPCVLATVLESSGSTPRSSGAKMVVRAQHTAIGTIGGGIVEAIACRDARRMLEDCKDGRAELTFTDMDQEMAANSDMICGGNLSVLLETIESTGPCALAYRELDGLLRRGERAVLSTTFSKGDSLCSVGHEVMLGDYSALAGQAMEKESPCFSKSETELCFAEPFIPPAPLYIFGAGHVSLFTARVGAMLGFRTVVLDDRDDFANVERFPTVDEVRVLASFEDCCTDLSIPEDAYIIIVTRGHVHDLTVLGDALKTDARYIGMIGSKKKRNAIYDALLADGVSQANIDRCHSPIGLTIGAQTPEEISVSIAAELIGVRAKTLL</sequence>
<proteinExistence type="predicted"/>